<dbReference type="PANTHER" id="PTHR23415">
    <property type="entry name" value="CYCLIN-DEPENDENT KINASES REGULATORY SUBUNIT/60S RIBOSOME SUBUNIT BIOGENESIS PROTEIN NIP7"/>
    <property type="match status" value="1"/>
</dbReference>
<dbReference type="Proteomes" id="UP000274922">
    <property type="component" value="Unassembled WGS sequence"/>
</dbReference>
<dbReference type="SUPFAM" id="SSF88697">
    <property type="entry name" value="PUA domain-like"/>
    <property type="match status" value="1"/>
</dbReference>
<gene>
    <name evidence="9" type="ORF">CXG81DRAFT_10213</name>
</gene>
<comment type="function">
    <text evidence="6 7">Required for proper 27S pre-rRNA processing and 60S ribosome subunit assembly.</text>
</comment>
<proteinExistence type="inferred from homology"/>
<dbReference type="FunFam" id="3.10.450.220:FF:000001">
    <property type="entry name" value="60S ribosome subunit biogenesis protein NIP7 homolog"/>
    <property type="match status" value="1"/>
</dbReference>
<evidence type="ECO:0000256" key="6">
    <source>
        <dbReference type="ARBA" id="ARBA00054591"/>
    </source>
</evidence>
<evidence type="ECO:0000256" key="7">
    <source>
        <dbReference type="PIRNR" id="PIRNR017190"/>
    </source>
</evidence>
<evidence type="ECO:0000256" key="3">
    <source>
        <dbReference type="ARBA" id="ARBA00022517"/>
    </source>
</evidence>
<dbReference type="EMBL" id="ML014133">
    <property type="protein sequence ID" value="RKP02871.1"/>
    <property type="molecule type" value="Genomic_DNA"/>
</dbReference>
<evidence type="ECO:0000256" key="4">
    <source>
        <dbReference type="ARBA" id="ARBA00022884"/>
    </source>
</evidence>
<comment type="subcellular location">
    <subcellularLocation>
        <location evidence="1">Nucleus</location>
        <location evidence="1">Nucleolus</location>
    </subcellularLocation>
</comment>
<feature type="domain" description="PUA" evidence="8">
    <location>
        <begin position="95"/>
        <end position="171"/>
    </location>
</feature>
<evidence type="ECO:0000313" key="10">
    <source>
        <dbReference type="Proteomes" id="UP000274922"/>
    </source>
</evidence>
<dbReference type="GO" id="GO:0003723">
    <property type="term" value="F:RNA binding"/>
    <property type="evidence" value="ECO:0007669"/>
    <property type="project" value="UniProtKB-KW"/>
</dbReference>
<comment type="subunit">
    <text evidence="7">Interacts with pre-ribosome complex.</text>
</comment>
<keyword evidence="10" id="KW-1185">Reference proteome</keyword>
<evidence type="ECO:0000313" key="9">
    <source>
        <dbReference type="EMBL" id="RKP02871.1"/>
    </source>
</evidence>
<keyword evidence="4 7" id="KW-0694">RNA-binding</keyword>
<keyword evidence="3 7" id="KW-0690">Ribosome biogenesis</keyword>
<dbReference type="Pfam" id="PF17833">
    <property type="entry name" value="pre-PUA_NIP7"/>
    <property type="match status" value="1"/>
</dbReference>
<dbReference type="FunFam" id="2.30.130.10:FF:000002">
    <property type="entry name" value="60S ribosome subunit biogenesis protein NIP7 homolog"/>
    <property type="match status" value="1"/>
</dbReference>
<dbReference type="InterPro" id="IPR036974">
    <property type="entry name" value="PUA_sf"/>
</dbReference>
<dbReference type="GO" id="GO:0042255">
    <property type="term" value="P:ribosome assembly"/>
    <property type="evidence" value="ECO:0007669"/>
    <property type="project" value="InterPro"/>
</dbReference>
<dbReference type="SUPFAM" id="SSF88802">
    <property type="entry name" value="Pre-PUA domain"/>
    <property type="match status" value="1"/>
</dbReference>
<comment type="similarity">
    <text evidence="2 7">Belongs to the NIP7 family.</text>
</comment>
<dbReference type="PROSITE" id="PS50890">
    <property type="entry name" value="PUA"/>
    <property type="match status" value="1"/>
</dbReference>
<evidence type="ECO:0000256" key="2">
    <source>
        <dbReference type="ARBA" id="ARBA00009895"/>
    </source>
</evidence>
<dbReference type="SMART" id="SM00359">
    <property type="entry name" value="PUA"/>
    <property type="match status" value="1"/>
</dbReference>
<sequence>MRPLTDEECKTFFEKLSVYIGRNITALLERDDEPYCFRLQNDRVYYVSEAILKKAMSFGRDGIASVGTCFGKFSRGGKFRLHITALDYLAQHATYKVWVKPNGEMPYLYGNHVLKAHLGRITEDTPEHQGVVVYSMADIPLGFGVTARSTQAARKLDPSSICVYHQTDVGEYLRDEENLL</sequence>
<protein>
    <recommendedName>
        <fullName evidence="7">60S ribosome subunit biogenesis protein NIP7</fullName>
    </recommendedName>
</protein>
<dbReference type="OrthoDB" id="27490at2759"/>
<evidence type="ECO:0000259" key="8">
    <source>
        <dbReference type="SMART" id="SM00359"/>
    </source>
</evidence>
<dbReference type="InterPro" id="IPR015947">
    <property type="entry name" value="PUA-like_sf"/>
</dbReference>
<dbReference type="CDD" id="cd21151">
    <property type="entry name" value="PUA_Nip7-like"/>
    <property type="match status" value="1"/>
</dbReference>
<accession>A0A4P9XCJ7</accession>
<name>A0A4P9XCJ7_9FUNG</name>
<dbReference type="InterPro" id="IPR040598">
    <property type="entry name" value="NIP7_N"/>
</dbReference>
<dbReference type="GO" id="GO:0005730">
    <property type="term" value="C:nucleolus"/>
    <property type="evidence" value="ECO:0007669"/>
    <property type="project" value="UniProtKB-SubCell"/>
</dbReference>
<evidence type="ECO:0000256" key="5">
    <source>
        <dbReference type="ARBA" id="ARBA00023242"/>
    </source>
</evidence>
<dbReference type="Gene3D" id="3.10.450.220">
    <property type="match status" value="1"/>
</dbReference>
<dbReference type="Pfam" id="PF03657">
    <property type="entry name" value="UPF0113"/>
    <property type="match status" value="1"/>
</dbReference>
<dbReference type="STRING" id="1555241.A0A4P9XCJ7"/>
<organism evidence="9 10">
    <name type="scientific">Caulochytrium protostelioides</name>
    <dbReference type="NCBI Taxonomy" id="1555241"/>
    <lineage>
        <taxon>Eukaryota</taxon>
        <taxon>Fungi</taxon>
        <taxon>Fungi incertae sedis</taxon>
        <taxon>Chytridiomycota</taxon>
        <taxon>Chytridiomycota incertae sedis</taxon>
        <taxon>Chytridiomycetes</taxon>
        <taxon>Caulochytriales</taxon>
        <taxon>Caulochytriaceae</taxon>
        <taxon>Caulochytrium</taxon>
    </lineage>
</organism>
<reference evidence="10" key="1">
    <citation type="journal article" date="2018" name="Nat. Microbiol.">
        <title>Leveraging single-cell genomics to expand the fungal tree of life.</title>
        <authorList>
            <person name="Ahrendt S.R."/>
            <person name="Quandt C.A."/>
            <person name="Ciobanu D."/>
            <person name="Clum A."/>
            <person name="Salamov A."/>
            <person name="Andreopoulos B."/>
            <person name="Cheng J.F."/>
            <person name="Woyke T."/>
            <person name="Pelin A."/>
            <person name="Henrissat B."/>
            <person name="Reynolds N.K."/>
            <person name="Benny G.L."/>
            <person name="Smith M.E."/>
            <person name="James T.Y."/>
            <person name="Grigoriev I.V."/>
        </authorList>
    </citation>
    <scope>NUCLEOTIDE SEQUENCE [LARGE SCALE GENOMIC DNA]</scope>
    <source>
        <strain evidence="10">ATCC 52028</strain>
    </source>
</reference>
<evidence type="ECO:0000256" key="1">
    <source>
        <dbReference type="ARBA" id="ARBA00004604"/>
    </source>
</evidence>
<dbReference type="Gene3D" id="2.30.130.10">
    <property type="entry name" value="PUA domain"/>
    <property type="match status" value="1"/>
</dbReference>
<dbReference type="InterPro" id="IPR055359">
    <property type="entry name" value="Nip7_N_euk"/>
</dbReference>
<keyword evidence="5 7" id="KW-0539">Nucleus</keyword>
<dbReference type="InterPro" id="IPR016686">
    <property type="entry name" value="Ribosomal_synth_fac_NIP7"/>
</dbReference>
<dbReference type="CDD" id="cd21146">
    <property type="entry name" value="Nip7_N_euk"/>
    <property type="match status" value="1"/>
</dbReference>
<dbReference type="PIRSF" id="PIRSF017190">
    <property type="entry name" value="Rbsml_synth_fac_NIP7"/>
    <property type="match status" value="1"/>
</dbReference>
<dbReference type="InterPro" id="IPR002478">
    <property type="entry name" value="PUA"/>
</dbReference>
<dbReference type="InterPro" id="IPR005155">
    <property type="entry name" value="UPF0113_PUA"/>
</dbReference>
<dbReference type="AlphaFoldDB" id="A0A4P9XCJ7"/>